<evidence type="ECO:0000313" key="1">
    <source>
        <dbReference type="EMBL" id="CAG8837555.1"/>
    </source>
</evidence>
<dbReference type="EMBL" id="CAJVQB010056131">
    <property type="protein sequence ID" value="CAG8837555.1"/>
    <property type="molecule type" value="Genomic_DNA"/>
</dbReference>
<dbReference type="Proteomes" id="UP000789901">
    <property type="component" value="Unassembled WGS sequence"/>
</dbReference>
<evidence type="ECO:0000313" key="2">
    <source>
        <dbReference type="Proteomes" id="UP000789901"/>
    </source>
</evidence>
<name>A0ABN7WPR3_GIGMA</name>
<organism evidence="1 2">
    <name type="scientific">Gigaspora margarita</name>
    <dbReference type="NCBI Taxonomy" id="4874"/>
    <lineage>
        <taxon>Eukaryota</taxon>
        <taxon>Fungi</taxon>
        <taxon>Fungi incertae sedis</taxon>
        <taxon>Mucoromycota</taxon>
        <taxon>Glomeromycotina</taxon>
        <taxon>Glomeromycetes</taxon>
        <taxon>Diversisporales</taxon>
        <taxon>Gigasporaceae</taxon>
        <taxon>Gigaspora</taxon>
    </lineage>
</organism>
<feature type="non-terminal residue" evidence="1">
    <location>
        <position position="1"/>
    </location>
</feature>
<comment type="caution">
    <text evidence="1">The sequence shown here is derived from an EMBL/GenBank/DDBJ whole genome shotgun (WGS) entry which is preliminary data.</text>
</comment>
<protein>
    <submittedName>
        <fullName evidence="1">6029_t:CDS:1</fullName>
    </submittedName>
</protein>
<reference evidence="1 2" key="1">
    <citation type="submission" date="2021-06" db="EMBL/GenBank/DDBJ databases">
        <authorList>
            <person name="Kallberg Y."/>
            <person name="Tangrot J."/>
            <person name="Rosling A."/>
        </authorList>
    </citation>
    <scope>NUCLEOTIDE SEQUENCE [LARGE SCALE GENOMIC DNA]</scope>
    <source>
        <strain evidence="1 2">120-4 pot B 10/14</strain>
    </source>
</reference>
<accession>A0ABN7WPR3</accession>
<feature type="non-terminal residue" evidence="1">
    <location>
        <position position="50"/>
    </location>
</feature>
<gene>
    <name evidence="1" type="ORF">GMARGA_LOCUS33551</name>
</gene>
<sequence>VNLSQPDMLIFNSKSLKCAKTKKVNKLAKNLLGIDDLEFADISYTRDESQ</sequence>
<keyword evidence="2" id="KW-1185">Reference proteome</keyword>
<proteinExistence type="predicted"/>